<evidence type="ECO:0000256" key="1">
    <source>
        <dbReference type="ARBA" id="ARBA00006479"/>
    </source>
</evidence>
<proteinExistence type="inferred from homology"/>
<dbReference type="InterPro" id="IPR000600">
    <property type="entry name" value="ROK"/>
</dbReference>
<dbReference type="SUPFAM" id="SSF53067">
    <property type="entry name" value="Actin-like ATPase domain"/>
    <property type="match status" value="1"/>
</dbReference>
<organism evidence="2 3">
    <name type="scientific">Lysinibacillus piscis</name>
    <dbReference type="NCBI Taxonomy" id="2518931"/>
    <lineage>
        <taxon>Bacteria</taxon>
        <taxon>Bacillati</taxon>
        <taxon>Bacillota</taxon>
        <taxon>Bacilli</taxon>
        <taxon>Bacillales</taxon>
        <taxon>Bacillaceae</taxon>
        <taxon>Lysinibacillus</taxon>
    </lineage>
</organism>
<dbReference type="Gene3D" id="3.30.420.40">
    <property type="match status" value="2"/>
</dbReference>
<protein>
    <submittedName>
        <fullName evidence="2">Glucokinase</fullName>
    </submittedName>
</protein>
<dbReference type="InterPro" id="IPR043129">
    <property type="entry name" value="ATPase_NBD"/>
</dbReference>
<name>A0ABQ5NMV0_9BACI</name>
<dbReference type="Proteomes" id="UP001065593">
    <property type="component" value="Unassembled WGS sequence"/>
</dbReference>
<keyword evidence="3" id="KW-1185">Reference proteome</keyword>
<dbReference type="EMBL" id="BRZA01000003">
    <property type="protein sequence ID" value="GLC89570.1"/>
    <property type="molecule type" value="Genomic_DNA"/>
</dbReference>
<comment type="caution">
    <text evidence="2">The sequence shown here is derived from an EMBL/GenBank/DDBJ whole genome shotgun (WGS) entry which is preliminary data.</text>
</comment>
<dbReference type="PANTHER" id="PTHR18964">
    <property type="entry name" value="ROK (REPRESSOR, ORF, KINASE) FAMILY"/>
    <property type="match status" value="1"/>
</dbReference>
<gene>
    <name evidence="2" type="ORF">LYSBPC_26970</name>
</gene>
<dbReference type="RefSeq" id="WP_264989381.1">
    <property type="nucleotide sequence ID" value="NZ_BRZA01000003.1"/>
</dbReference>
<dbReference type="PANTHER" id="PTHR18964:SF149">
    <property type="entry name" value="BIFUNCTIONAL UDP-N-ACETYLGLUCOSAMINE 2-EPIMERASE_N-ACETYLMANNOSAMINE KINASE"/>
    <property type="match status" value="1"/>
</dbReference>
<reference evidence="2" key="1">
    <citation type="submission" date="2022-08" db="EMBL/GenBank/DDBJ databases">
        <title>Draft genome sequence of Lysinibacillus sp. strain KH24.</title>
        <authorList>
            <person name="Kanbe H."/>
            <person name="Itoh H."/>
        </authorList>
    </citation>
    <scope>NUCLEOTIDE SEQUENCE</scope>
    <source>
        <strain evidence="2">KH24</strain>
    </source>
</reference>
<dbReference type="Pfam" id="PF00480">
    <property type="entry name" value="ROK"/>
    <property type="match status" value="1"/>
</dbReference>
<sequence length="299" mass="32417">MAFFAVIDLGGTSIKHSVMDGNGIILHSGSTPTPIQGQEATFPVLSDIIQAYQQEFDVEGVALSIPGAVDCQSGYVYYAGAVKDIEHQSIKEKLSFLKLPIELDNDANCAALAEKWKGNAQECQSFVCYTAGTGIGGGIFINGDMYRGKNGLAGEFGLMTLGFDKHLETIIERYSFSNLGSARSLTERYFHETGEQVDGIELFGLMEQGNQRAVVELDRFYDALAVGTANIIHSLAPEKVLIGGGISAQPTVISEVKKRVECIWPEAVHTSEIDSCFFKNDAGKIGALFHFLTQRGRMA</sequence>
<accession>A0ABQ5NMV0</accession>
<comment type="similarity">
    <text evidence="1">Belongs to the ROK (NagC/XylR) family.</text>
</comment>
<evidence type="ECO:0000313" key="2">
    <source>
        <dbReference type="EMBL" id="GLC89570.1"/>
    </source>
</evidence>
<evidence type="ECO:0000313" key="3">
    <source>
        <dbReference type="Proteomes" id="UP001065593"/>
    </source>
</evidence>